<organism evidence="1 2">
    <name type="scientific">Rhizopus delemar (strain RA 99-880 / ATCC MYA-4621 / FGSC 9543 / NRRL 43880)</name>
    <name type="common">Mucormycosis agent</name>
    <name type="synonym">Rhizopus arrhizus var. delemar</name>
    <dbReference type="NCBI Taxonomy" id="246409"/>
    <lineage>
        <taxon>Eukaryota</taxon>
        <taxon>Fungi</taxon>
        <taxon>Fungi incertae sedis</taxon>
        <taxon>Mucoromycota</taxon>
        <taxon>Mucoromycotina</taxon>
        <taxon>Mucoromycetes</taxon>
        <taxon>Mucorales</taxon>
        <taxon>Mucorineae</taxon>
        <taxon>Rhizopodaceae</taxon>
        <taxon>Rhizopus</taxon>
    </lineage>
</organism>
<dbReference type="VEuPathDB" id="FungiDB:RO3G_07284"/>
<dbReference type="Proteomes" id="UP000009138">
    <property type="component" value="Unassembled WGS sequence"/>
</dbReference>
<evidence type="ECO:0000313" key="1">
    <source>
        <dbReference type="EMBL" id="EIE82579.1"/>
    </source>
</evidence>
<sequence length="184" mass="21192">MSLKPVSSAGEENSLTIAVRIGWELLRLGLAILLHRMRTPYPNSYFSAHFKMMPVLISLLTLTKGSFLRKIDLIKQRQEGVDNEAISNEIYEQTTLPGRQSKKTLASRVVDPSSIELPFQDSIYAQALQRLTPILTSYPVQYTFEQNNIYYDFKDNPCEHMMAFYQLAHLFEHSIVAPFIELYQ</sequence>
<dbReference type="GeneID" id="93614255"/>
<evidence type="ECO:0000313" key="2">
    <source>
        <dbReference type="Proteomes" id="UP000009138"/>
    </source>
</evidence>
<dbReference type="RefSeq" id="XP_067517975.1">
    <property type="nucleotide sequence ID" value="XM_067661874.1"/>
</dbReference>
<dbReference type="AlphaFoldDB" id="I1C299"/>
<name>I1C299_RHIO9</name>
<dbReference type="EMBL" id="CH476736">
    <property type="protein sequence ID" value="EIE82579.1"/>
    <property type="molecule type" value="Genomic_DNA"/>
</dbReference>
<gene>
    <name evidence="1" type="ORF">RO3G_07284</name>
</gene>
<reference evidence="1 2" key="1">
    <citation type="journal article" date="2009" name="PLoS Genet.">
        <title>Genomic analysis of the basal lineage fungus Rhizopus oryzae reveals a whole-genome duplication.</title>
        <authorList>
            <person name="Ma L.-J."/>
            <person name="Ibrahim A.S."/>
            <person name="Skory C."/>
            <person name="Grabherr M.G."/>
            <person name="Burger G."/>
            <person name="Butler M."/>
            <person name="Elias M."/>
            <person name="Idnurm A."/>
            <person name="Lang B.F."/>
            <person name="Sone T."/>
            <person name="Abe A."/>
            <person name="Calvo S.E."/>
            <person name="Corrochano L.M."/>
            <person name="Engels R."/>
            <person name="Fu J."/>
            <person name="Hansberg W."/>
            <person name="Kim J.-M."/>
            <person name="Kodira C.D."/>
            <person name="Koehrsen M.J."/>
            <person name="Liu B."/>
            <person name="Miranda-Saavedra D."/>
            <person name="O'Leary S."/>
            <person name="Ortiz-Castellanos L."/>
            <person name="Poulter R."/>
            <person name="Rodriguez-Romero J."/>
            <person name="Ruiz-Herrera J."/>
            <person name="Shen Y.-Q."/>
            <person name="Zeng Q."/>
            <person name="Galagan J."/>
            <person name="Birren B.W."/>
            <person name="Cuomo C.A."/>
            <person name="Wickes B.L."/>
        </authorList>
    </citation>
    <scope>NUCLEOTIDE SEQUENCE [LARGE SCALE GENOMIC DNA]</scope>
    <source>
        <strain evidence="2">RA 99-880 / ATCC MYA-4621 / FGSC 9543 / NRRL 43880</strain>
    </source>
</reference>
<proteinExistence type="predicted"/>
<keyword evidence="2" id="KW-1185">Reference proteome</keyword>
<protein>
    <submittedName>
        <fullName evidence="1">Uncharacterized protein</fullName>
    </submittedName>
</protein>
<dbReference type="InParanoid" id="I1C299"/>
<accession>I1C299</accession>